<evidence type="ECO:0000259" key="6">
    <source>
        <dbReference type="Pfam" id="PF05420"/>
    </source>
</evidence>
<feature type="signal peptide" evidence="5">
    <location>
        <begin position="1"/>
        <end position="33"/>
    </location>
</feature>
<dbReference type="GO" id="GO:0019867">
    <property type="term" value="C:outer membrane"/>
    <property type="evidence" value="ECO:0007669"/>
    <property type="project" value="InterPro"/>
</dbReference>
<dbReference type="EMBL" id="JAPNOA010000058">
    <property type="protein sequence ID" value="MCY0966926.1"/>
    <property type="molecule type" value="Genomic_DNA"/>
</dbReference>
<accession>A0A9X3EGS4</accession>
<sequence>MNTGKHTHRRTLLSLLMGLGTAGVLLDSIPAQAEVDGTETQALPNLQDEVMESRAARQSNLIGNEIPTLDTQAPVTAVPATTTPRVQASKGSVSNPVSEALGREELRLWQWMRLTEYDKVEKRIAELKMESPSWNPPAKMIELLDDNRNRKQLERAKATSNWAAIQKMAQEQPSYFNCEKYYNLWSLADAYDASGDKDAVERVYSNIMNTCASDNVRLQTFQRAQLQLDPPTLESMLAREQQRSSNRMSKRSLAEIEANMTRSRVLIAAREGNDAIVLSLIPDLASKVTADQDAGFAMIFGWAEFRASNMTEAERWFRLANQWKPSSESIKAMANLYSSTGRLDEAESLARTDLRDPTMRDLLGSILTQRALTAFNEENYEATLKYFDEADQYTPRSLDDEAVYGWSAYHLGQYDKSSVAFEKAYKDDPQPDVAEGLYYSLKETDMSRLERTAREEQGPLKEILETRSSEEAYNAGDYHKAYAKAPEKYPGLSGINSPALLGGLLFHFRSGDSGLSQLDTQRVPILAVEGGYSSHRASLELSGISLSAGNMSESEVVGSYPGLDQSYQYEPTTELSNGTEILFGYRYDGSIAPYLHFGQTPSKGALGARTQGDLGLDYRMTRGSLKLEMFRHPVKESILSYTGAYDPYSGVAWGGVDASGFLASTYLNLKDDMGMSVAIKNASYTGTMVADNKMMEFSAGAKKIWTSDTWDELSIGPNFTFQRFDENLSKFTLGHGGYFSPQQLFKYGGTASAISGDLGDFVVAGKMDLGFQQHKQNCSPLLPLSSTNCSELYLESTGSGMYMGLELMGMVQADTNAQIGGGMFYGMSPEFNEFGFMLAFRLTMEKRKSVVRADLPDWITRVHQ</sequence>
<protein>
    <submittedName>
        <fullName evidence="7">Cellulose synthase subunit BcsC-related outer membrane protein</fullName>
    </submittedName>
</protein>
<proteinExistence type="predicted"/>
<dbReference type="InterPro" id="IPR011990">
    <property type="entry name" value="TPR-like_helical_dom_sf"/>
</dbReference>
<keyword evidence="8" id="KW-1185">Reference proteome</keyword>
<dbReference type="Gene3D" id="1.25.40.10">
    <property type="entry name" value="Tetratricopeptide repeat domain"/>
    <property type="match status" value="1"/>
</dbReference>
<evidence type="ECO:0000256" key="5">
    <source>
        <dbReference type="SAM" id="SignalP"/>
    </source>
</evidence>
<evidence type="ECO:0000313" key="8">
    <source>
        <dbReference type="Proteomes" id="UP001150830"/>
    </source>
</evidence>
<keyword evidence="2 5" id="KW-0732">Signal</keyword>
<dbReference type="InterPro" id="IPR008410">
    <property type="entry name" value="BCSC_C"/>
</dbReference>
<organism evidence="7 8">
    <name type="scientific">Parathalassolituus penaei</name>
    <dbReference type="NCBI Taxonomy" id="2997323"/>
    <lineage>
        <taxon>Bacteria</taxon>
        <taxon>Pseudomonadati</taxon>
        <taxon>Pseudomonadota</taxon>
        <taxon>Gammaproteobacteria</taxon>
        <taxon>Oceanospirillales</taxon>
        <taxon>Oceanospirillaceae</taxon>
        <taxon>Parathalassolituus</taxon>
    </lineage>
</organism>
<name>A0A9X3EGS4_9GAMM</name>
<evidence type="ECO:0000256" key="4">
    <source>
        <dbReference type="ARBA" id="ARBA00022803"/>
    </source>
</evidence>
<evidence type="ECO:0000313" key="7">
    <source>
        <dbReference type="EMBL" id="MCY0966926.1"/>
    </source>
</evidence>
<dbReference type="Pfam" id="PF05420">
    <property type="entry name" value="BCSC_C"/>
    <property type="match status" value="1"/>
</dbReference>
<dbReference type="SUPFAM" id="SSF48452">
    <property type="entry name" value="TPR-like"/>
    <property type="match status" value="1"/>
</dbReference>
<gene>
    <name evidence="7" type="ORF">OUO13_17245</name>
</gene>
<comment type="function">
    <text evidence="1">Required for maximal bacterial cellulose synthesis.</text>
</comment>
<comment type="caution">
    <text evidence="7">The sequence shown here is derived from an EMBL/GenBank/DDBJ whole genome shotgun (WGS) entry which is preliminary data.</text>
</comment>
<dbReference type="GO" id="GO:0030244">
    <property type="term" value="P:cellulose biosynthetic process"/>
    <property type="evidence" value="ECO:0007669"/>
    <property type="project" value="InterPro"/>
</dbReference>
<reference evidence="7" key="1">
    <citation type="submission" date="2022-11" db="EMBL/GenBank/DDBJ databases">
        <title>Parathalassolutuus dongxingensis gen. nov., sp. nov., a novel member of family Oceanospirillaceae isolated from a coastal shrimp pond in Guangxi, China.</title>
        <authorList>
            <person name="Chen H."/>
        </authorList>
    </citation>
    <scope>NUCLEOTIDE SEQUENCE</scope>
    <source>
        <strain evidence="7">G-43</strain>
    </source>
</reference>
<evidence type="ECO:0000256" key="3">
    <source>
        <dbReference type="ARBA" id="ARBA00022737"/>
    </source>
</evidence>
<evidence type="ECO:0000256" key="1">
    <source>
        <dbReference type="ARBA" id="ARBA00003476"/>
    </source>
</evidence>
<dbReference type="RefSeq" id="WP_283175133.1">
    <property type="nucleotide sequence ID" value="NZ_JAPNOA010000058.1"/>
</dbReference>
<dbReference type="AlphaFoldDB" id="A0A9X3EGS4"/>
<dbReference type="Proteomes" id="UP001150830">
    <property type="component" value="Unassembled WGS sequence"/>
</dbReference>
<evidence type="ECO:0000256" key="2">
    <source>
        <dbReference type="ARBA" id="ARBA00022729"/>
    </source>
</evidence>
<feature type="chain" id="PRO_5040921339" evidence="5">
    <location>
        <begin position="34"/>
        <end position="864"/>
    </location>
</feature>
<keyword evidence="3" id="KW-0677">Repeat</keyword>
<keyword evidence="4" id="KW-0802">TPR repeat</keyword>
<feature type="domain" description="Cellulose synthase operon C C-terminal" evidence="6">
    <location>
        <begin position="517"/>
        <end position="844"/>
    </location>
</feature>